<proteinExistence type="predicted"/>
<accession>A0A8J8TA22</accession>
<protein>
    <submittedName>
        <fullName evidence="1">Uncharacterized protein</fullName>
    </submittedName>
</protein>
<dbReference type="EMBL" id="RRYP01000070">
    <property type="protein sequence ID" value="TNV88112.1"/>
    <property type="molecule type" value="Genomic_DNA"/>
</dbReference>
<organism evidence="1 2">
    <name type="scientific">Halteria grandinella</name>
    <dbReference type="NCBI Taxonomy" id="5974"/>
    <lineage>
        <taxon>Eukaryota</taxon>
        <taxon>Sar</taxon>
        <taxon>Alveolata</taxon>
        <taxon>Ciliophora</taxon>
        <taxon>Intramacronucleata</taxon>
        <taxon>Spirotrichea</taxon>
        <taxon>Stichotrichia</taxon>
        <taxon>Sporadotrichida</taxon>
        <taxon>Halteriidae</taxon>
        <taxon>Halteria</taxon>
    </lineage>
</organism>
<reference evidence="1" key="1">
    <citation type="submission" date="2019-06" db="EMBL/GenBank/DDBJ databases">
        <authorList>
            <person name="Zheng W."/>
        </authorList>
    </citation>
    <scope>NUCLEOTIDE SEQUENCE</scope>
    <source>
        <strain evidence="1">QDHG01</strain>
    </source>
</reference>
<name>A0A8J8TA22_HALGN</name>
<dbReference type="OrthoDB" id="327389at2759"/>
<dbReference type="AlphaFoldDB" id="A0A8J8TA22"/>
<gene>
    <name evidence="1" type="ORF">FGO68_gene1764</name>
</gene>
<evidence type="ECO:0000313" key="2">
    <source>
        <dbReference type="Proteomes" id="UP000785679"/>
    </source>
</evidence>
<comment type="caution">
    <text evidence="1">The sequence shown here is derived from an EMBL/GenBank/DDBJ whole genome shotgun (WGS) entry which is preliminary data.</text>
</comment>
<evidence type="ECO:0000313" key="1">
    <source>
        <dbReference type="EMBL" id="TNV88112.1"/>
    </source>
</evidence>
<sequence>MTNLTLEGCVFQNFFYEMSSFIMLPILNSTFQQVRYNISIRNTVFSRFTNCGSLLSNYHHSTFYNFPPTFNANYLLPQYQYYGEHLQTSVNQHMQRRYMSYKSLSQAVVFDTSPFSRYNSNYNFTRQISLHDNMFINFNMLKRRHNDNNYTARNPPSFAKVQNETIRDLGLIVQLYDNFDESFLSIENNIFNDTQQEFIYQSGSGANIKTFHCQVVIPYVLQLTSSDIYSNLSEPFTQQTHLISVQKFRNSLIIIANNTFRNISLSGPVIHIQEKEKGFESAFIIANNSFDMIHGLINGNVINIIRDQFGNGLVTYPFPKYQDLINPASLQNNYGPQNSMYGGNILIAKNLFSNICGCQEVDVSVISVAAINNYGLYQQRNSVTNRCYPETIFNYNYLNESQYFKNISIQHPFLGQLKLLRTGVNITGNTYINVTLGSDRFQLLDITKGGLMKFQNVARISITNEYYENIGSVTGDYSSYLFNRIHYKTSSQGDLDFYKNQAPYFDEDPTFFLNVSSSLIIALTAAQIELGENHFNNIWQMDRYEALTSSTEIAAILYARCVRGNITIGSATGKPSIVENIKGYLNNQTLEGEGYKLNISLAKKNELVAQYGAGSPLFYFIKENVLDNLIFQNFELRNMYFASNISYPLGEEFRIPAIFSTHFRDSNYDNVIPNVLIKDIYMHDVQFDGASRYFDILARNITIQNVILKSIGHLDLADDPRIRSLVLRDRITNSYRDGSSLFKLFLYSKDPSNGLQTFATQVYIKQVDFQEINHTRGPFPVFIVERPFDNVPSLLSKIEISNLIINGGFFDETLSPSEWGTEIPEASIARFSLQKAAHIDLIIDTCTLSWLFSTSKANYEFNYNRWDDKDSVQDQHLQREELPNSLSWRAECFHSISSCQLSQQLCHRLITNLR</sequence>
<dbReference type="Proteomes" id="UP000785679">
    <property type="component" value="Unassembled WGS sequence"/>
</dbReference>
<keyword evidence="2" id="KW-1185">Reference proteome</keyword>